<dbReference type="InterPro" id="IPR001950">
    <property type="entry name" value="SUI1"/>
</dbReference>
<dbReference type="CDD" id="cd11567">
    <property type="entry name" value="YciH_like"/>
    <property type="match status" value="1"/>
</dbReference>
<dbReference type="InterPro" id="IPR050318">
    <property type="entry name" value="DENR/SUI1_TIF"/>
</dbReference>
<organism evidence="5 6">
    <name type="scientific">Niabella pedocola</name>
    <dbReference type="NCBI Taxonomy" id="1752077"/>
    <lineage>
        <taxon>Bacteria</taxon>
        <taxon>Pseudomonadati</taxon>
        <taxon>Bacteroidota</taxon>
        <taxon>Chitinophagia</taxon>
        <taxon>Chitinophagales</taxon>
        <taxon>Chitinophagaceae</taxon>
        <taxon>Niabella</taxon>
    </lineage>
</organism>
<dbReference type="PANTHER" id="PTHR12789">
    <property type="entry name" value="DENSITY-REGULATED PROTEIN HOMOLOG"/>
    <property type="match status" value="1"/>
</dbReference>
<reference evidence="5 6" key="1">
    <citation type="submission" date="2021-11" db="EMBL/GenBank/DDBJ databases">
        <title>Genomic of Niabella pedocola.</title>
        <authorList>
            <person name="Wu T."/>
        </authorList>
    </citation>
    <scope>NUCLEOTIDE SEQUENCE [LARGE SCALE GENOMIC DNA]</scope>
    <source>
        <strain evidence="5 6">JCM 31011</strain>
    </source>
</reference>
<keyword evidence="3" id="KW-0648">Protein biosynthesis</keyword>
<dbReference type="RefSeq" id="WP_231004697.1">
    <property type="nucleotide sequence ID" value="NZ_JAJNEC010000005.1"/>
</dbReference>
<protein>
    <submittedName>
        <fullName evidence="5">Translation initiation factor</fullName>
    </submittedName>
</protein>
<dbReference type="Gene3D" id="3.30.780.10">
    <property type="entry name" value="SUI1-like domain"/>
    <property type="match status" value="1"/>
</dbReference>
<keyword evidence="2" id="KW-0810">Translation regulation</keyword>
<dbReference type="SUPFAM" id="SSF55159">
    <property type="entry name" value="eIF1-like"/>
    <property type="match status" value="1"/>
</dbReference>
<dbReference type="InterPro" id="IPR036877">
    <property type="entry name" value="SUI1_dom_sf"/>
</dbReference>
<dbReference type="PROSITE" id="PS50296">
    <property type="entry name" value="SUI1"/>
    <property type="match status" value="1"/>
</dbReference>
<accession>A0ABS8PQR8</accession>
<sequence>MAKNKSDQHGFVYSTNPDFKFDQDAGNQETLPPAQQRLRIQLETKHRGGKTASVILGFIGTDDDLQELAKKLKSFCGTGGNAKDGEIIIQGDHRDKLLQWFQKNGYTQVKKSGG</sequence>
<dbReference type="PANTHER" id="PTHR12789:SF0">
    <property type="entry name" value="DENSITY-REGULATED PROTEIN"/>
    <property type="match status" value="1"/>
</dbReference>
<dbReference type="PIRSF" id="PIRSF037511">
    <property type="entry name" value="Transl_init_SUI1_pro"/>
    <property type="match status" value="1"/>
</dbReference>
<dbReference type="EMBL" id="JAJNEC010000005">
    <property type="protein sequence ID" value="MCD2423434.1"/>
    <property type="molecule type" value="Genomic_DNA"/>
</dbReference>
<evidence type="ECO:0000259" key="4">
    <source>
        <dbReference type="PROSITE" id="PS50296"/>
    </source>
</evidence>
<feature type="domain" description="SUI1" evidence="4">
    <location>
        <begin position="44"/>
        <end position="105"/>
    </location>
</feature>
<evidence type="ECO:0000313" key="5">
    <source>
        <dbReference type="EMBL" id="MCD2423434.1"/>
    </source>
</evidence>
<comment type="caution">
    <text evidence="5">The sequence shown here is derived from an EMBL/GenBank/DDBJ whole genome shotgun (WGS) entry which is preliminary data.</text>
</comment>
<evidence type="ECO:0000313" key="6">
    <source>
        <dbReference type="Proteomes" id="UP001199816"/>
    </source>
</evidence>
<gene>
    <name evidence="5" type="ORF">LQ567_11725</name>
</gene>
<dbReference type="InterPro" id="IPR005872">
    <property type="entry name" value="SUI1_arc_bac"/>
</dbReference>
<evidence type="ECO:0000256" key="2">
    <source>
        <dbReference type="ARBA" id="ARBA00022845"/>
    </source>
</evidence>
<evidence type="ECO:0000256" key="3">
    <source>
        <dbReference type="ARBA" id="ARBA00022917"/>
    </source>
</evidence>
<name>A0ABS8PQR8_9BACT</name>
<dbReference type="Proteomes" id="UP001199816">
    <property type="component" value="Unassembled WGS sequence"/>
</dbReference>
<comment type="similarity">
    <text evidence="1">Belongs to the SUI1 family.</text>
</comment>
<evidence type="ECO:0000256" key="1">
    <source>
        <dbReference type="ARBA" id="ARBA00005422"/>
    </source>
</evidence>
<dbReference type="GO" id="GO:0003743">
    <property type="term" value="F:translation initiation factor activity"/>
    <property type="evidence" value="ECO:0007669"/>
    <property type="project" value="UniProtKB-KW"/>
</dbReference>
<keyword evidence="6" id="KW-1185">Reference proteome</keyword>
<keyword evidence="5" id="KW-0396">Initiation factor</keyword>
<dbReference type="Pfam" id="PF01253">
    <property type="entry name" value="SUI1"/>
    <property type="match status" value="1"/>
</dbReference>
<proteinExistence type="inferred from homology"/>